<accession>A0A7J0HC49</accession>
<keyword evidence="3" id="KW-1185">Reference proteome</keyword>
<evidence type="ECO:0000313" key="2">
    <source>
        <dbReference type="EMBL" id="GFZ20619.1"/>
    </source>
</evidence>
<feature type="compositionally biased region" description="Basic and acidic residues" evidence="1">
    <location>
        <begin position="10"/>
        <end position="25"/>
    </location>
</feature>
<name>A0A7J0HC49_9ERIC</name>
<feature type="region of interest" description="Disordered" evidence="1">
    <location>
        <begin position="1"/>
        <end position="90"/>
    </location>
</feature>
<comment type="caution">
    <text evidence="2">The sequence shown here is derived from an EMBL/GenBank/DDBJ whole genome shotgun (WGS) entry which is preliminary data.</text>
</comment>
<dbReference type="EMBL" id="BJWL01000028">
    <property type="protein sequence ID" value="GFZ20619.1"/>
    <property type="molecule type" value="Genomic_DNA"/>
</dbReference>
<dbReference type="AlphaFoldDB" id="A0A7J0HC49"/>
<gene>
    <name evidence="2" type="ORF">Acr_28g0013240</name>
</gene>
<evidence type="ECO:0000256" key="1">
    <source>
        <dbReference type="SAM" id="MobiDB-lite"/>
    </source>
</evidence>
<feature type="compositionally biased region" description="Gly residues" evidence="1">
    <location>
        <begin position="42"/>
        <end position="82"/>
    </location>
</feature>
<organism evidence="2 3">
    <name type="scientific">Actinidia rufa</name>
    <dbReference type="NCBI Taxonomy" id="165716"/>
    <lineage>
        <taxon>Eukaryota</taxon>
        <taxon>Viridiplantae</taxon>
        <taxon>Streptophyta</taxon>
        <taxon>Embryophyta</taxon>
        <taxon>Tracheophyta</taxon>
        <taxon>Spermatophyta</taxon>
        <taxon>Magnoliopsida</taxon>
        <taxon>eudicotyledons</taxon>
        <taxon>Gunneridae</taxon>
        <taxon>Pentapetalae</taxon>
        <taxon>asterids</taxon>
        <taxon>Ericales</taxon>
        <taxon>Actinidiaceae</taxon>
        <taxon>Actinidia</taxon>
    </lineage>
</organism>
<protein>
    <submittedName>
        <fullName evidence="2">Uncharacterized protein</fullName>
    </submittedName>
</protein>
<sequence>MSELEIAKSMADHLDRLQRPSHDPPCDSDPPGAVAVTVHGAGLWGGAGGDGAEGEGGVGEDSGPHGGPGAPESEGGGVGGGRNRVRGVPR</sequence>
<dbReference type="Proteomes" id="UP000585474">
    <property type="component" value="Unassembled WGS sequence"/>
</dbReference>
<proteinExistence type="predicted"/>
<evidence type="ECO:0000313" key="3">
    <source>
        <dbReference type="Proteomes" id="UP000585474"/>
    </source>
</evidence>
<reference evidence="2 3" key="1">
    <citation type="submission" date="2019-07" db="EMBL/GenBank/DDBJ databases">
        <title>De Novo Assembly of kiwifruit Actinidia rufa.</title>
        <authorList>
            <person name="Sugita-Konishi S."/>
            <person name="Sato K."/>
            <person name="Mori E."/>
            <person name="Abe Y."/>
            <person name="Kisaki G."/>
            <person name="Hamano K."/>
            <person name="Suezawa K."/>
            <person name="Otani M."/>
            <person name="Fukuda T."/>
            <person name="Manabe T."/>
            <person name="Gomi K."/>
            <person name="Tabuchi M."/>
            <person name="Akimitsu K."/>
            <person name="Kataoka I."/>
        </authorList>
    </citation>
    <scope>NUCLEOTIDE SEQUENCE [LARGE SCALE GENOMIC DNA]</scope>
    <source>
        <strain evidence="3">cv. Fuchu</strain>
    </source>
</reference>